<dbReference type="FunFam" id="3.40.30.10:FF:000156">
    <property type="entry name" value="Glutathione S-transferase 1"/>
    <property type="match status" value="1"/>
</dbReference>
<dbReference type="GO" id="GO:0004601">
    <property type="term" value="F:peroxidase activity"/>
    <property type="evidence" value="ECO:0007669"/>
    <property type="project" value="UniProtKB-ARBA"/>
</dbReference>
<evidence type="ECO:0000259" key="4">
    <source>
        <dbReference type="PROSITE" id="PS50404"/>
    </source>
</evidence>
<evidence type="ECO:0000256" key="1">
    <source>
        <dbReference type="ARBA" id="ARBA00012452"/>
    </source>
</evidence>
<dbReference type="InterPro" id="IPR040079">
    <property type="entry name" value="Glutathione_S-Trfase"/>
</dbReference>
<dbReference type="InterPro" id="IPR036282">
    <property type="entry name" value="Glutathione-S-Trfase_C_sf"/>
</dbReference>
<dbReference type="PANTHER" id="PTHR44051:SF9">
    <property type="entry name" value="GLUTATHIONE S-TRANSFERASE 1"/>
    <property type="match status" value="1"/>
</dbReference>
<dbReference type="CDD" id="cd03189">
    <property type="entry name" value="GST_C_GTT1_like"/>
    <property type="match status" value="1"/>
</dbReference>
<dbReference type="InterPro" id="IPR010987">
    <property type="entry name" value="Glutathione-S-Trfase_C-like"/>
</dbReference>
<keyword evidence="2 6" id="KW-0808">Transferase</keyword>
<feature type="domain" description="GST C-terminal" evidence="5">
    <location>
        <begin position="93"/>
        <end position="214"/>
    </location>
</feature>
<dbReference type="RefSeq" id="WP_184025119.1">
    <property type="nucleotide sequence ID" value="NZ_JACIJJ010000001.1"/>
</dbReference>
<dbReference type="SFLD" id="SFLDG01150">
    <property type="entry name" value="Main.1:_Beta-like"/>
    <property type="match status" value="1"/>
</dbReference>
<comment type="caution">
    <text evidence="6">The sequence shown here is derived from an EMBL/GenBank/DDBJ whole genome shotgun (WGS) entry which is preliminary data.</text>
</comment>
<dbReference type="GO" id="GO:0004364">
    <property type="term" value="F:glutathione transferase activity"/>
    <property type="evidence" value="ECO:0007669"/>
    <property type="project" value="UniProtKB-EC"/>
</dbReference>
<dbReference type="InterPro" id="IPR036249">
    <property type="entry name" value="Thioredoxin-like_sf"/>
</dbReference>
<dbReference type="SFLD" id="SFLDS00019">
    <property type="entry name" value="Glutathione_Transferase_(cytos"/>
    <property type="match status" value="1"/>
</dbReference>
<dbReference type="SUPFAM" id="SSF52833">
    <property type="entry name" value="Thioredoxin-like"/>
    <property type="match status" value="1"/>
</dbReference>
<evidence type="ECO:0000259" key="5">
    <source>
        <dbReference type="PROSITE" id="PS50405"/>
    </source>
</evidence>
<evidence type="ECO:0000313" key="6">
    <source>
        <dbReference type="EMBL" id="MBB5697693.1"/>
    </source>
</evidence>
<dbReference type="SUPFAM" id="SSF47616">
    <property type="entry name" value="GST C-terminal domain-like"/>
    <property type="match status" value="1"/>
</dbReference>
<sequence length="214" mass="23890">MTIIVHHLENSRSQRVLWLLEELGLPYEVKRYERNKATMLAPPELRRIHPLGKSPVIEDVAPAGGDRVVVAETGAIVEYLVEKCDGRLGTPARREDMLRYRFFLHYAEGSVMPPLLVKLVLSKVPVLGKAAMKRIQPMIDVHLDYIESELATRPWFAGDAFTAADVMMSFPLEAAKSRGGLDASRPATIAWLERIHARPAYQTALAKGGPYAYA</sequence>
<dbReference type="EMBL" id="JACIJJ010000001">
    <property type="protein sequence ID" value="MBB5697693.1"/>
    <property type="molecule type" value="Genomic_DNA"/>
</dbReference>
<dbReference type="Gene3D" id="1.20.1050.10">
    <property type="match status" value="1"/>
</dbReference>
<dbReference type="Pfam" id="PF13410">
    <property type="entry name" value="GST_C_2"/>
    <property type="match status" value="1"/>
</dbReference>
<protein>
    <recommendedName>
        <fullName evidence="1">glutathione transferase</fullName>
        <ecNumber evidence="1">2.5.1.18</ecNumber>
    </recommendedName>
</protein>
<dbReference type="Gene3D" id="3.40.30.10">
    <property type="entry name" value="Glutaredoxin"/>
    <property type="match status" value="1"/>
</dbReference>
<name>A0A7W9EH09_9SPHN</name>
<dbReference type="PROSITE" id="PS50404">
    <property type="entry name" value="GST_NTER"/>
    <property type="match status" value="1"/>
</dbReference>
<evidence type="ECO:0000256" key="2">
    <source>
        <dbReference type="ARBA" id="ARBA00022679"/>
    </source>
</evidence>
<dbReference type="SFLD" id="SFLDG00358">
    <property type="entry name" value="Main_(cytGST)"/>
    <property type="match status" value="1"/>
</dbReference>
<dbReference type="EC" id="2.5.1.18" evidence="1"/>
<feature type="domain" description="GST N-terminal" evidence="4">
    <location>
        <begin position="1"/>
        <end position="88"/>
    </location>
</feature>
<evidence type="ECO:0000256" key="3">
    <source>
        <dbReference type="ARBA" id="ARBA00047960"/>
    </source>
</evidence>
<gene>
    <name evidence="6" type="ORF">FHR19_001018</name>
</gene>
<dbReference type="PANTHER" id="PTHR44051">
    <property type="entry name" value="GLUTATHIONE S-TRANSFERASE-RELATED"/>
    <property type="match status" value="1"/>
</dbReference>
<dbReference type="AlphaFoldDB" id="A0A7W9EH09"/>
<dbReference type="CDD" id="cd03046">
    <property type="entry name" value="GST_N_GTT1_like"/>
    <property type="match status" value="1"/>
</dbReference>
<dbReference type="Pfam" id="PF13409">
    <property type="entry name" value="GST_N_2"/>
    <property type="match status" value="1"/>
</dbReference>
<reference evidence="6 7" key="1">
    <citation type="submission" date="2020-08" db="EMBL/GenBank/DDBJ databases">
        <title>Genomic Encyclopedia of Type Strains, Phase IV (KMG-IV): sequencing the most valuable type-strain genomes for metagenomic binning, comparative biology and taxonomic classification.</title>
        <authorList>
            <person name="Goeker M."/>
        </authorList>
    </citation>
    <scope>NUCLEOTIDE SEQUENCE [LARGE SCALE GENOMIC DNA]</scope>
    <source>
        <strain evidence="6 7">DSM 27244</strain>
    </source>
</reference>
<keyword evidence="7" id="KW-1185">Reference proteome</keyword>
<accession>A0A7W9EH09</accession>
<organism evidence="6 7">
    <name type="scientific">Sphingomonas yantingensis</name>
    <dbReference type="NCBI Taxonomy" id="1241761"/>
    <lineage>
        <taxon>Bacteria</taxon>
        <taxon>Pseudomonadati</taxon>
        <taxon>Pseudomonadota</taxon>
        <taxon>Alphaproteobacteria</taxon>
        <taxon>Sphingomonadales</taxon>
        <taxon>Sphingomonadaceae</taxon>
        <taxon>Sphingomonas</taxon>
    </lineage>
</organism>
<dbReference type="InterPro" id="IPR004045">
    <property type="entry name" value="Glutathione_S-Trfase_N"/>
</dbReference>
<dbReference type="Proteomes" id="UP000557739">
    <property type="component" value="Unassembled WGS sequence"/>
</dbReference>
<proteinExistence type="predicted"/>
<comment type="catalytic activity">
    <reaction evidence="3">
        <text>RX + glutathione = an S-substituted glutathione + a halide anion + H(+)</text>
        <dbReference type="Rhea" id="RHEA:16437"/>
        <dbReference type="ChEBI" id="CHEBI:15378"/>
        <dbReference type="ChEBI" id="CHEBI:16042"/>
        <dbReference type="ChEBI" id="CHEBI:17792"/>
        <dbReference type="ChEBI" id="CHEBI:57925"/>
        <dbReference type="ChEBI" id="CHEBI:90779"/>
        <dbReference type="EC" id="2.5.1.18"/>
    </reaction>
</comment>
<dbReference type="GO" id="GO:0005737">
    <property type="term" value="C:cytoplasm"/>
    <property type="evidence" value="ECO:0007669"/>
    <property type="project" value="UniProtKB-ARBA"/>
</dbReference>
<evidence type="ECO:0000313" key="7">
    <source>
        <dbReference type="Proteomes" id="UP000557739"/>
    </source>
</evidence>
<dbReference type="PROSITE" id="PS50405">
    <property type="entry name" value="GST_CTER"/>
    <property type="match status" value="1"/>
</dbReference>